<keyword evidence="12" id="KW-0482">Metalloprotease</keyword>
<feature type="binding site" evidence="8">
    <location>
        <position position="351"/>
    </location>
    <ligand>
        <name>Zn(2+)</name>
        <dbReference type="ChEBI" id="CHEBI:29105"/>
        <label>1</label>
        <note>catalytic</note>
    </ligand>
</feature>
<dbReference type="VEuPathDB" id="VectorBase:CSON013428"/>
<feature type="binding site" evidence="8">
    <location>
        <position position="355"/>
    </location>
    <ligand>
        <name>Zn(2+)</name>
        <dbReference type="ChEBI" id="CHEBI:29105"/>
        <label>1</label>
        <note>catalytic</note>
    </ligand>
</feature>
<feature type="binding site" evidence="10">
    <location>
        <position position="351"/>
    </location>
    <ligand>
        <name>Zn(2+)</name>
        <dbReference type="ChEBI" id="CHEBI:29105"/>
        <label>2</label>
        <note>catalytic</note>
    </ligand>
</feature>
<dbReference type="PANTHER" id="PTHR10514:SF27">
    <property type="entry name" value="ANGIOTENSIN-CONVERTING ENZYME"/>
    <property type="match status" value="1"/>
</dbReference>
<dbReference type="EMBL" id="UFQT01000676">
    <property type="protein sequence ID" value="SSX26453.1"/>
    <property type="molecule type" value="Genomic_DNA"/>
</dbReference>
<dbReference type="CDD" id="cd06461">
    <property type="entry name" value="M2_ACE"/>
    <property type="match status" value="1"/>
</dbReference>
<organism evidence="15">
    <name type="scientific">Culicoides sonorensis</name>
    <name type="common">Biting midge</name>
    <dbReference type="NCBI Taxonomy" id="179676"/>
    <lineage>
        <taxon>Eukaryota</taxon>
        <taxon>Metazoa</taxon>
        <taxon>Ecdysozoa</taxon>
        <taxon>Arthropoda</taxon>
        <taxon>Hexapoda</taxon>
        <taxon>Insecta</taxon>
        <taxon>Pterygota</taxon>
        <taxon>Neoptera</taxon>
        <taxon>Endopterygota</taxon>
        <taxon>Diptera</taxon>
        <taxon>Nematocera</taxon>
        <taxon>Chironomoidea</taxon>
        <taxon>Ceratopogonidae</taxon>
        <taxon>Ceratopogoninae</taxon>
        <taxon>Culicoides</taxon>
        <taxon>Monoculicoides</taxon>
    </lineage>
</organism>
<accession>A0A336MCD1</accession>
<evidence type="ECO:0000256" key="1">
    <source>
        <dbReference type="ARBA" id="ARBA00008139"/>
    </source>
</evidence>
<dbReference type="SUPFAM" id="SSF55486">
    <property type="entry name" value="Metalloproteases ('zincins'), catalytic domain"/>
    <property type="match status" value="1"/>
</dbReference>
<comment type="similarity">
    <text evidence="1 11 12">Belongs to the peptidase M2 family.</text>
</comment>
<dbReference type="InterPro" id="IPR024336">
    <property type="entry name" value="tRNA_splic_suSen54_N"/>
</dbReference>
<keyword evidence="4 12" id="KW-0325">Glycoprotein</keyword>
<sequence>MNFTKKSIITLIITLIAQIIPLITCAKTILSQNETKSLLEKRIPITADSVNDWFITLNDQYKILSQITATIAWELSVHPSEELTHNGVDLTIIKSQWRNLRCNEGEIIKSQFQAQLTRDDARMIFLLCRGPKFTNFQASELNKILGKIFEINTETEVCLPKNFDICDKTNQLWDNTFVRSAKGYHDIGEVWREELEVPYLTSLVKNLMSDLKPLYMKLHAIARHVLLDKYPNMKGFVRNGLIPADLFGNMFAQDWSSLIPDLILPFAEVDLNERVRAKNWSPLDMVKRAEDFYSSMDLFPMTQDFWDRSVFEQSSNVSKCHGSAANMFEGGDYRMIVCAENSLNDFYTIVHEMGHIEYYMAYNMQPAIFQDGTSTAFQEAIGDAIFSAVMTPQHLSRLGLIEDKYLYPELHEKFDHEYLCGIFCNEDDQSQIVETIKNELGDDFFSDIEFIGNAMPDFTKINEKVRETYDSRTNEDQTSGFDITLLLHMALSKIPQIPFAYIMDKLRWDLFDGNVKFSDANDYYWTLTEQEMGIKAPGSHGSRSELFDAGVKFHFADNIPMIRYFLASFLQAQIFKGLCEVTMYSKITGQQVIPMALHRCDIYGSKKAGKILKKALSLGSSQHWSEVLYILTGDREIKSDALLEYYRPLNDWLENLILKYNIPYSWLEPIGKELIDLSEKVHTKLLATGYKLVEVEKDPVKLQNLLKVQENYKEVSSLERIARLDSRMIGNYDPERNEVIVERLKGSSHRTFGYTDRNGTHLRPYEALYLIEINDLIVYYNEVIVSIEQAYILFLGSESSHMSFEQYSAYKTLLQSGLIVMKHTKMYQNEINHHGNHSKSDVSNVNFTKKEKIFDYLRSKVHFLNWDQIKCNEIDDDLERKFNETCHAIKGPYSGSSDCEGPPIKKLKLDSVVLAQQNNSNKTFLDSNEKYGYEKIFSQLDVIETMKLNETEILENFSEEDLKFDFDIFNAEDAKKQKLSHSNICKPNYYGKVIKFDSPIEYSLINALKRLAEPIPVMFIIVYDNLSISSFIC</sequence>
<feature type="disulfide bond" evidence="9 11">
    <location>
        <begin position="320"/>
        <end position="338"/>
    </location>
</feature>
<keyword evidence="3 9" id="KW-1015">Disulfide bond</keyword>
<feature type="domain" description="tRNA-splicing endonuclease subunit Sen54 N-terminal" evidence="13">
    <location>
        <begin position="715"/>
        <end position="780"/>
    </location>
</feature>
<evidence type="ECO:0000256" key="9">
    <source>
        <dbReference type="PIRSR" id="PIRSR601548-4"/>
    </source>
</evidence>
<keyword evidence="12" id="KW-0378">Hydrolase</keyword>
<evidence type="ECO:0000256" key="3">
    <source>
        <dbReference type="ARBA" id="ARBA00023157"/>
    </source>
</evidence>
<feature type="binding site" evidence="7">
    <location>
        <position position="563"/>
    </location>
    <ligand>
        <name>chloride</name>
        <dbReference type="ChEBI" id="CHEBI:17996"/>
        <label>1</label>
    </ligand>
</feature>
<evidence type="ECO:0000259" key="13">
    <source>
        <dbReference type="Pfam" id="PF12928"/>
    </source>
</evidence>
<dbReference type="PROSITE" id="PS52011">
    <property type="entry name" value="PEPTIDASE_M2"/>
    <property type="match status" value="1"/>
</dbReference>
<keyword evidence="12" id="KW-0645">Protease</keyword>
<proteinExistence type="inferred from homology"/>
<dbReference type="GO" id="GO:0006508">
    <property type="term" value="P:proteolysis"/>
    <property type="evidence" value="ECO:0007669"/>
    <property type="project" value="UniProtKB-KW"/>
</dbReference>
<feature type="active site" description="Proton acceptor 2" evidence="6">
    <location>
        <position position="352"/>
    </location>
</feature>
<feature type="active site" description="Proton donor 1" evidence="5">
    <location>
        <position position="554"/>
    </location>
</feature>
<reference evidence="14" key="1">
    <citation type="submission" date="2018-04" db="EMBL/GenBank/DDBJ databases">
        <authorList>
            <person name="Go L.Y."/>
            <person name="Mitchell J.A."/>
        </authorList>
    </citation>
    <scope>NUCLEOTIDE SEQUENCE</scope>
    <source>
        <tissue evidence="14">Whole organism</tissue>
    </source>
</reference>
<feature type="binding site" evidence="8">
    <location>
        <position position="379"/>
    </location>
    <ligand>
        <name>Zn(2+)</name>
        <dbReference type="ChEBI" id="CHEBI:29105"/>
        <label>1</label>
        <note>catalytic</note>
    </ligand>
</feature>
<dbReference type="GO" id="GO:0046872">
    <property type="term" value="F:metal ion binding"/>
    <property type="evidence" value="ECO:0007669"/>
    <property type="project" value="UniProtKB-KW"/>
</dbReference>
<dbReference type="GO" id="GO:0016020">
    <property type="term" value="C:membrane"/>
    <property type="evidence" value="ECO:0007669"/>
    <property type="project" value="InterPro"/>
</dbReference>
<evidence type="ECO:0000256" key="7">
    <source>
        <dbReference type="PIRSR" id="PIRSR601548-2"/>
    </source>
</evidence>
<dbReference type="GO" id="GO:0008241">
    <property type="term" value="F:peptidyl-dipeptidase activity"/>
    <property type="evidence" value="ECO:0007669"/>
    <property type="project" value="InterPro"/>
</dbReference>
<feature type="active site" description="Proton acceptor 1" evidence="5">
    <location>
        <position position="352"/>
    </location>
</feature>
<evidence type="ECO:0000256" key="6">
    <source>
        <dbReference type="PIRSR" id="PIRSR601548-11"/>
    </source>
</evidence>
<evidence type="ECO:0000256" key="8">
    <source>
        <dbReference type="PIRSR" id="PIRSR601548-3"/>
    </source>
</evidence>
<name>A0A336MCD1_CULSO</name>
<keyword evidence="12" id="KW-0121">Carboxypeptidase</keyword>
<keyword evidence="8 12" id="KW-0862">Zinc</keyword>
<evidence type="ECO:0000256" key="4">
    <source>
        <dbReference type="ARBA" id="ARBA00023180"/>
    </source>
</evidence>
<evidence type="ECO:0000313" key="15">
    <source>
        <dbReference type="EMBL" id="SSX26453.1"/>
    </source>
</evidence>
<feature type="binding site" evidence="10">
    <location>
        <position position="355"/>
    </location>
    <ligand>
        <name>Zn(2+)</name>
        <dbReference type="ChEBI" id="CHEBI:29105"/>
        <label>2</label>
        <note>catalytic</note>
    </ligand>
</feature>
<evidence type="ECO:0000256" key="12">
    <source>
        <dbReference type="RuleBase" id="RU361144"/>
    </source>
</evidence>
<protein>
    <recommendedName>
        <fullName evidence="12">Angiotensin-converting enzyme</fullName>
        <ecNumber evidence="12">3.4.-.-</ecNumber>
    </recommendedName>
</protein>
<feature type="binding site" evidence="10">
    <location>
        <position position="379"/>
    </location>
    <ligand>
        <name>Zn(2+)</name>
        <dbReference type="ChEBI" id="CHEBI:29105"/>
        <label>2</label>
        <note>catalytic</note>
    </ligand>
</feature>
<dbReference type="EC" id="3.4.-.-" evidence="12"/>
<dbReference type="PRINTS" id="PR00791">
    <property type="entry name" value="PEPDIPTASEA"/>
</dbReference>
<feature type="active site" description="Proton donor 2" evidence="6">
    <location>
        <position position="554"/>
    </location>
</feature>
<dbReference type="PANTHER" id="PTHR10514">
    <property type="entry name" value="ANGIOTENSIN-CONVERTING ENZYME"/>
    <property type="match status" value="1"/>
</dbReference>
<dbReference type="Pfam" id="PF12928">
    <property type="entry name" value="tRNA_int_end_N2"/>
    <property type="match status" value="1"/>
</dbReference>
<evidence type="ECO:0000256" key="5">
    <source>
        <dbReference type="PIRSR" id="PIRSR601548-1"/>
    </source>
</evidence>
<evidence type="ECO:0000313" key="14">
    <source>
        <dbReference type="EMBL" id="SSX06097.1"/>
    </source>
</evidence>
<dbReference type="GO" id="GO:0008237">
    <property type="term" value="F:metallopeptidase activity"/>
    <property type="evidence" value="ECO:0007669"/>
    <property type="project" value="UniProtKB-KW"/>
</dbReference>
<reference evidence="15" key="2">
    <citation type="submission" date="2018-07" db="EMBL/GenBank/DDBJ databases">
        <authorList>
            <person name="Quirk P.G."/>
            <person name="Krulwich T.A."/>
        </authorList>
    </citation>
    <scope>NUCLEOTIDE SEQUENCE</scope>
</reference>
<feature type="disulfide bond" evidence="9">
    <location>
        <begin position="579"/>
        <end position="600"/>
    </location>
</feature>
<gene>
    <name evidence="15" type="primary">CSON013428</name>
</gene>
<keyword evidence="8 12" id="KW-0479">Metal-binding</keyword>
<evidence type="ECO:0000256" key="10">
    <source>
        <dbReference type="PIRSR" id="PIRSR601548-8"/>
    </source>
</evidence>
<dbReference type="EMBL" id="UFQS01000676">
    <property type="protein sequence ID" value="SSX06097.1"/>
    <property type="molecule type" value="Genomic_DNA"/>
</dbReference>
<keyword evidence="2" id="KW-0732">Signal</keyword>
<dbReference type="Pfam" id="PF01401">
    <property type="entry name" value="Peptidase_M2"/>
    <property type="match status" value="2"/>
</dbReference>
<evidence type="ECO:0000256" key="2">
    <source>
        <dbReference type="ARBA" id="ARBA00022729"/>
    </source>
</evidence>
<dbReference type="InterPro" id="IPR001548">
    <property type="entry name" value="Peptidase_M2"/>
</dbReference>
<dbReference type="AlphaFoldDB" id="A0A336MCD1"/>
<dbReference type="GO" id="GO:0004180">
    <property type="term" value="F:carboxypeptidase activity"/>
    <property type="evidence" value="ECO:0007669"/>
    <property type="project" value="UniProtKB-KW"/>
</dbReference>
<evidence type="ECO:0000256" key="11">
    <source>
        <dbReference type="PROSITE-ProRule" id="PRU01355"/>
    </source>
</evidence>
<comment type="caution">
    <text evidence="11">Lacks conserved residue(s) required for the propagation of feature annotation.</text>
</comment>
<comment type="cofactor">
    <cofactor evidence="12">
        <name>Zn(2+)</name>
        <dbReference type="ChEBI" id="CHEBI:29105"/>
    </cofactor>
    <text evidence="12">Binds 2 Zn(2+) ions per subunit.</text>
</comment>